<reference evidence="2" key="2">
    <citation type="submission" date="2015-03" db="UniProtKB">
        <authorList>
            <consortium name="EnsemblPlants"/>
        </authorList>
    </citation>
    <scope>IDENTIFICATION</scope>
</reference>
<protein>
    <submittedName>
        <fullName evidence="2">Uncharacterized protein</fullName>
    </submittedName>
</protein>
<dbReference type="PaxDb" id="65489-OBART01G04040.1"/>
<evidence type="ECO:0000313" key="2">
    <source>
        <dbReference type="EnsemblPlants" id="OBART01G04040.1"/>
    </source>
</evidence>
<sequence length="237" mass="26025">MGRGEDEAETKQRMMASRVADIEILQSALNGVTMGMSQKERVRLSVGLLVASSSRSSSITTTRAPGVRENVPAHRSIEPTTQAHDRQKRKKRGAREPADSHSLHRVVASDGAAVPLSSRPRASSWHRSPSSLPGEAIGGRRRFFPETAAVSPHLRGTPSCPLPLGKASIKDGLYFVGSHYYPRLMMVSYMDHHQTTRMTSPQPSISDLTGLFDAVRILNLQIFLAQIPPWLLNHSIC</sequence>
<organism evidence="2">
    <name type="scientific">Oryza barthii</name>
    <dbReference type="NCBI Taxonomy" id="65489"/>
    <lineage>
        <taxon>Eukaryota</taxon>
        <taxon>Viridiplantae</taxon>
        <taxon>Streptophyta</taxon>
        <taxon>Embryophyta</taxon>
        <taxon>Tracheophyta</taxon>
        <taxon>Spermatophyta</taxon>
        <taxon>Magnoliopsida</taxon>
        <taxon>Liliopsida</taxon>
        <taxon>Poales</taxon>
        <taxon>Poaceae</taxon>
        <taxon>BOP clade</taxon>
        <taxon>Oryzoideae</taxon>
        <taxon>Oryzeae</taxon>
        <taxon>Oryzinae</taxon>
        <taxon>Oryza</taxon>
    </lineage>
</organism>
<dbReference type="Gramene" id="OBART01G04040.1">
    <property type="protein sequence ID" value="OBART01G04040.1"/>
    <property type="gene ID" value="OBART01G04040"/>
</dbReference>
<evidence type="ECO:0000313" key="3">
    <source>
        <dbReference type="Proteomes" id="UP000026960"/>
    </source>
</evidence>
<proteinExistence type="predicted"/>
<accession>A0A0D3EJW6</accession>
<dbReference type="EnsemblPlants" id="OBART01G04040.1">
    <property type="protein sequence ID" value="OBART01G04040.1"/>
    <property type="gene ID" value="OBART01G04040"/>
</dbReference>
<dbReference type="AlphaFoldDB" id="A0A0D3EJW6"/>
<evidence type="ECO:0000256" key="1">
    <source>
        <dbReference type="SAM" id="MobiDB-lite"/>
    </source>
</evidence>
<keyword evidence="3" id="KW-1185">Reference proteome</keyword>
<dbReference type="Proteomes" id="UP000026960">
    <property type="component" value="Chromosome 1"/>
</dbReference>
<dbReference type="HOGENOM" id="CLU_1404399_0_0_1"/>
<reference evidence="2" key="1">
    <citation type="journal article" date="2009" name="Rice">
        <title>De Novo Next Generation Sequencing of Plant Genomes.</title>
        <authorList>
            <person name="Rounsley S."/>
            <person name="Marri P.R."/>
            <person name="Yu Y."/>
            <person name="He R."/>
            <person name="Sisneros N."/>
            <person name="Goicoechea J.L."/>
            <person name="Lee S.J."/>
            <person name="Angelova A."/>
            <person name="Kudrna D."/>
            <person name="Luo M."/>
            <person name="Affourtit J."/>
            <person name="Desany B."/>
            <person name="Knight J."/>
            <person name="Niazi F."/>
            <person name="Egholm M."/>
            <person name="Wing R.A."/>
        </authorList>
    </citation>
    <scope>NUCLEOTIDE SEQUENCE [LARGE SCALE GENOMIC DNA]</scope>
    <source>
        <strain evidence="2">cv. IRGC 105608</strain>
    </source>
</reference>
<name>A0A0D3EJW6_9ORYZ</name>
<feature type="region of interest" description="Disordered" evidence="1">
    <location>
        <begin position="53"/>
        <end position="138"/>
    </location>
</feature>